<dbReference type="PANTHER" id="PTHR47331:SF1">
    <property type="entry name" value="GAG-LIKE PROTEIN"/>
    <property type="match status" value="1"/>
</dbReference>
<keyword evidence="3" id="KW-1185">Reference proteome</keyword>
<dbReference type="Gene3D" id="1.10.340.70">
    <property type="match status" value="1"/>
</dbReference>
<gene>
    <name evidence="2" type="ORF">NOO_LOCUS12047</name>
</gene>
<dbReference type="Proteomes" id="UP000271087">
    <property type="component" value="Unassembled WGS sequence"/>
</dbReference>
<dbReference type="InterPro" id="IPR041588">
    <property type="entry name" value="Integrase_H2C2"/>
</dbReference>
<accession>A0A3P7MQ95</accession>
<dbReference type="EMBL" id="UYRW01009513">
    <property type="protein sequence ID" value="VDM97895.1"/>
    <property type="molecule type" value="Genomic_DNA"/>
</dbReference>
<dbReference type="Pfam" id="PF05380">
    <property type="entry name" value="Peptidase_A17"/>
    <property type="match status" value="1"/>
</dbReference>
<dbReference type="AlphaFoldDB" id="A0A3P7MQ95"/>
<feature type="non-terminal residue" evidence="2">
    <location>
        <position position="1"/>
    </location>
</feature>
<dbReference type="OrthoDB" id="5868873at2759"/>
<evidence type="ECO:0000259" key="1">
    <source>
        <dbReference type="Pfam" id="PF17921"/>
    </source>
</evidence>
<evidence type="ECO:0000313" key="2">
    <source>
        <dbReference type="EMBL" id="VDM97895.1"/>
    </source>
</evidence>
<dbReference type="PANTHER" id="PTHR47331">
    <property type="entry name" value="PHD-TYPE DOMAIN-CONTAINING PROTEIN"/>
    <property type="match status" value="1"/>
</dbReference>
<sequence>CILSSNIHSGPTRQREETALLFAKSRLAAIKGASRPRLELFVILTGARAAKFVIQQLNLEEIPRFVQNRVEEIRKEYEVEEEPKKEEQVAAKVAIQANEETWFSLIDGSRLSTWCGLVRNTIWVLKFIRRTTKGKITWLQAMSAETKQLTSEDFKLAEWVVIKQAQTEGINEEEKEKWNLYYDDQKLWRSQSRLENSELDDDSKHPIYLPRHIAVTELLIRQQHEALYHAGIAHTLREMRRKFWTPKGRTEVKRVVRLCTGCKH</sequence>
<dbReference type="InterPro" id="IPR008042">
    <property type="entry name" value="Retrotrans_Pao"/>
</dbReference>
<organism evidence="2 3">
    <name type="scientific">Onchocerca ochengi</name>
    <name type="common">Filarial nematode worm</name>
    <dbReference type="NCBI Taxonomy" id="42157"/>
    <lineage>
        <taxon>Eukaryota</taxon>
        <taxon>Metazoa</taxon>
        <taxon>Ecdysozoa</taxon>
        <taxon>Nematoda</taxon>
        <taxon>Chromadorea</taxon>
        <taxon>Rhabditida</taxon>
        <taxon>Spirurina</taxon>
        <taxon>Spiruromorpha</taxon>
        <taxon>Filarioidea</taxon>
        <taxon>Onchocercidae</taxon>
        <taxon>Onchocerca</taxon>
    </lineage>
</organism>
<evidence type="ECO:0000313" key="3">
    <source>
        <dbReference type="Proteomes" id="UP000271087"/>
    </source>
</evidence>
<feature type="domain" description="Integrase zinc-binding" evidence="1">
    <location>
        <begin position="216"/>
        <end position="263"/>
    </location>
</feature>
<reference evidence="2 3" key="1">
    <citation type="submission" date="2018-08" db="EMBL/GenBank/DDBJ databases">
        <authorList>
            <person name="Laetsch R D."/>
            <person name="Stevens L."/>
            <person name="Kumar S."/>
            <person name="Blaxter L. M."/>
        </authorList>
    </citation>
    <scope>NUCLEOTIDE SEQUENCE [LARGE SCALE GENOMIC DNA]</scope>
</reference>
<name>A0A3P7MQ95_ONCOC</name>
<protein>
    <recommendedName>
        <fullName evidence="1">Integrase zinc-binding domain-containing protein</fullName>
    </recommendedName>
</protein>
<proteinExistence type="predicted"/>
<dbReference type="Pfam" id="PF17921">
    <property type="entry name" value="Integrase_H2C2"/>
    <property type="match status" value="1"/>
</dbReference>